<feature type="region of interest" description="Disordered" evidence="1">
    <location>
        <begin position="136"/>
        <end position="176"/>
    </location>
</feature>
<protein>
    <submittedName>
        <fullName evidence="2">Uncharacterized protein</fullName>
    </submittedName>
</protein>
<evidence type="ECO:0000256" key="1">
    <source>
        <dbReference type="SAM" id="MobiDB-lite"/>
    </source>
</evidence>
<evidence type="ECO:0000313" key="2">
    <source>
        <dbReference type="EMBL" id="AEG73603.1"/>
    </source>
</evidence>
<reference evidence="2 3" key="1">
    <citation type="journal article" date="2011" name="J. Bacteriol.">
        <title>Complete genome sequences of two hemotropic Mycoplasmas, Mycoplasma haemofelis strain Ohio2 and Mycoplasma suis strain Illinois.</title>
        <authorList>
            <person name="Messick J.B."/>
            <person name="Santos A.P."/>
            <person name="Guimaraes A.M."/>
        </authorList>
    </citation>
    <scope>NUCLEOTIDE SEQUENCE [LARGE SCALE GENOMIC DNA]</scope>
    <source>
        <strain evidence="2 3">Ohio2</strain>
    </source>
</reference>
<feature type="compositionally biased region" description="Polar residues" evidence="1">
    <location>
        <begin position="136"/>
        <end position="147"/>
    </location>
</feature>
<evidence type="ECO:0000313" key="3">
    <source>
        <dbReference type="Proteomes" id="UP000007952"/>
    </source>
</evidence>
<dbReference type="HOGENOM" id="CLU_098620_3_0_14"/>
<sequence length="217" mass="23421">MPSPAAIKAASGLGALGAIGGGGAALYKSELFKIKTTLGEVVKKDKWTLLTSSDSSHISKILEAYKKSDPSKPTLLFSAFTGTEDKASEKLLEECQKASNKLSDDLNKDTLLKQIKKWCVIPKTVEQRLKDLGSTALSTTAPSGSATERTEWVEKGKTHHGDNSNKIKEVNTTGDQNNDAKAVREACIKKNAINSYDEDFEDALKASTLWCSIPSNK</sequence>
<reference key="2">
    <citation type="submission" date="2011-05" db="EMBL/GenBank/DDBJ databases">
        <title>The Genome of Mycoplasma haemofelis Strain Ohio2, a pathogenic hemoplasma of the cat.</title>
        <authorList>
            <person name="Santos A.P."/>
            <person name="Guimaraes A.M.S."/>
            <person name="SanMiguel P.J."/>
            <person name="Martin S.W."/>
            <person name="Messick J.B."/>
        </authorList>
    </citation>
    <scope>NUCLEOTIDE SEQUENCE</scope>
    <source>
        <strain>Ohio2</strain>
    </source>
</reference>
<organism evidence="2 3">
    <name type="scientific">Mycoplasma haemofelis (strain Ohio2)</name>
    <dbReference type="NCBI Taxonomy" id="859194"/>
    <lineage>
        <taxon>Bacteria</taxon>
        <taxon>Bacillati</taxon>
        <taxon>Mycoplasmatota</taxon>
        <taxon>Mollicutes</taxon>
        <taxon>Mycoplasmataceae</taxon>
        <taxon>Mycoplasma</taxon>
    </lineage>
</organism>
<accession>F6FGA5</accession>
<proteinExistence type="predicted"/>
<dbReference type="EMBL" id="CP002808">
    <property type="protein sequence ID" value="AEG73603.1"/>
    <property type="molecule type" value="Genomic_DNA"/>
</dbReference>
<dbReference type="AlphaFoldDB" id="F6FGA5"/>
<dbReference type="STRING" id="859194.MHF_1367"/>
<gene>
    <name evidence="2" type="ordered locus">MHF_1367</name>
</gene>
<dbReference type="Proteomes" id="UP000007952">
    <property type="component" value="Chromosome"/>
</dbReference>
<dbReference type="BioCyc" id="MHAE859194:G1GR7-1363-MONOMER"/>
<dbReference type="KEGG" id="mhf:MHF_1367"/>
<feature type="compositionally biased region" description="Basic and acidic residues" evidence="1">
    <location>
        <begin position="148"/>
        <end position="169"/>
    </location>
</feature>
<name>F6FGA5_MYCHI</name>